<dbReference type="AlphaFoldDB" id="A0A1H7IBK3"/>
<evidence type="ECO:0000313" key="2">
    <source>
        <dbReference type="Proteomes" id="UP000199664"/>
    </source>
</evidence>
<dbReference type="Proteomes" id="UP000199664">
    <property type="component" value="Unassembled WGS sequence"/>
</dbReference>
<gene>
    <name evidence="1" type="ORF">SAMN04515666_101925</name>
</gene>
<organism evidence="1 2">
    <name type="scientific">Bosea lupini</name>
    <dbReference type="NCBI Taxonomy" id="1036779"/>
    <lineage>
        <taxon>Bacteria</taxon>
        <taxon>Pseudomonadati</taxon>
        <taxon>Pseudomonadota</taxon>
        <taxon>Alphaproteobacteria</taxon>
        <taxon>Hyphomicrobiales</taxon>
        <taxon>Boseaceae</taxon>
        <taxon>Bosea</taxon>
    </lineage>
</organism>
<keyword evidence="2" id="KW-1185">Reference proteome</keyword>
<sequence>MMARSSAAMVNGPMMALGRVRPWLVEFGIASPRSISALCEKRGDASAVISILPVPGDSRLVPGSGRGQGWLQGNLAYAAGRQAGPSGSKLL</sequence>
<reference evidence="2" key="1">
    <citation type="submission" date="2016-10" db="EMBL/GenBank/DDBJ databases">
        <authorList>
            <person name="Varghese N."/>
            <person name="Submissions S."/>
        </authorList>
    </citation>
    <scope>NUCLEOTIDE SEQUENCE [LARGE SCALE GENOMIC DNA]</scope>
    <source>
        <strain evidence="2">LMG 26383,CCUG 61248,R- 45681</strain>
    </source>
</reference>
<proteinExistence type="predicted"/>
<accession>A0A1H7IBK3</accession>
<evidence type="ECO:0000313" key="1">
    <source>
        <dbReference type="EMBL" id="SEK59818.1"/>
    </source>
</evidence>
<dbReference type="EMBL" id="FOAN01000001">
    <property type="protein sequence ID" value="SEK59818.1"/>
    <property type="molecule type" value="Genomic_DNA"/>
</dbReference>
<protein>
    <submittedName>
        <fullName evidence="1">Uncharacterized protein</fullName>
    </submittedName>
</protein>
<name>A0A1H7IBK3_9HYPH</name>